<dbReference type="InParanoid" id="I7MAA7"/>
<dbReference type="RefSeq" id="XP_001024471.3">
    <property type="nucleotide sequence ID" value="XM_001024471.3"/>
</dbReference>
<feature type="compositionally biased region" description="Polar residues" evidence="1">
    <location>
        <begin position="1110"/>
        <end position="1131"/>
    </location>
</feature>
<feature type="compositionally biased region" description="Low complexity" evidence="1">
    <location>
        <begin position="1267"/>
        <end position="1284"/>
    </location>
</feature>
<feature type="region of interest" description="Disordered" evidence="1">
    <location>
        <begin position="1017"/>
        <end position="1039"/>
    </location>
</feature>
<feature type="compositionally biased region" description="Polar residues" evidence="1">
    <location>
        <begin position="1029"/>
        <end position="1039"/>
    </location>
</feature>
<feature type="region of interest" description="Disordered" evidence="1">
    <location>
        <begin position="418"/>
        <end position="450"/>
    </location>
</feature>
<name>I7MAA7_TETTS</name>
<evidence type="ECO:0000256" key="1">
    <source>
        <dbReference type="SAM" id="MobiDB-lite"/>
    </source>
</evidence>
<feature type="region of interest" description="Disordered" evidence="1">
    <location>
        <begin position="1528"/>
        <end position="1558"/>
    </location>
</feature>
<feature type="compositionally biased region" description="Polar residues" evidence="1">
    <location>
        <begin position="1257"/>
        <end position="1266"/>
    </location>
</feature>
<feature type="compositionally biased region" description="Low complexity" evidence="1">
    <location>
        <begin position="262"/>
        <end position="273"/>
    </location>
</feature>
<sequence>MKQSFKTSNHLKDYTSAQLQQALQLSKISEKNQQNMFSVSNSNQENKQQEKALAKKKINQSKCSPKEDTITHCSCCPFYNQSKQRKLFDKITKQIIFMEDDFDTYQLHKLKQNEQNSKLSDTKNQNEGLYFSKSELEAINQGPLPKKTNQQAKLNNDNFQQQYNTSQSQSQQQQYNPFHQNRYQGEDDDMLQKRKNFYLNSGHSRTNSYDSYAQAISKQWLEQISEEREEQESQLTFQNKHLNNVYSSQNLKSENRYMISSNRNSICNNGNGNTTRRSSISGGDNEKSLSSLYSQQNQKGIQPSQQNTPQMSVVAPSVASSSTYMPQYSLNVIDPHLNNSEFESNNQLSPLDRKANNDLFNQQIHRKRNQHYRSQSCPYSFPYFKYSQNQTNEESNLQNGQNIRVMTIHEEEPYHNYVNSSSYQHSSNNSTRNKYRQQQPYRSNTNYRSASGGDYSISNFYQNTSQTPTTIVLEKKLQQNTNANLPFTSTPFCFENPSMGQNNHAATDQADEDQYLQESFYSQVYDGDQNHEFSVIKDKNTVNVSNKPSLENKIDREEIESNKECKNNKLKAQNQIQQLHLSSSAQNNQNTRYRGPSLVNDLGNNSNSCSMNIVKSLNQLDTDQGFISFRKEHSCSSQEGFVENFRSSHNSIDIDLKQKIKENIDKILKRQASKRQNRLILMLNNILNQFEKYDLDMNDFLHLLSKKSKLNIIQKASSFSQNGSSSGKNPSIPLIQSYQGSTNAHSFSIQNHAQTKGYQRSKNFWSYDFSNASKSMIPSDTISAYKKEFDDENNLRKAIMDGFQKISQQKNLYSSQILSQINDNPANSTQTSSQQINYQFMQPTAKFINDQHNLQLPQKISAETFKKVAIPLNTAPSSLQQFQNKDLRFNINKSDSKNKNNSNNKKNKEVDYSSNFQPATQSNVGSTFTFIGNHNESKNITNPQNANNQLQSSIPIIQHKSGFNQTQLNETNQQYSSNQNVLVQPQQQKNLEATQTSLQANQNNQYQNHNYSLNNLKNQTNGNNNPLNIKNQQTNPNNQLSNNLQGFGNTNNSINNSASHNLNNFLLNRISEECESPANTTYKQHQEYLNYESEQYLTGSKSKYHKKQQLMASGESNNTSSKPLDDGSSSQQIQILDNLLQSNENQKTNKIENCSTQNQLQQIPSEYKIYYNQNNIHNIQEQKEISQNQNTTTIFNLLNHTIANPNNLNQSNQQNPSANNSWLSSRSYEIFIPEENKLKSYADAQMLSFSKIKNAPSSHLSSQKSLNGVNNNQNYNQDFNDLQSNPQAANQNFAINQASISITSIKRVKSGENSPNDEDNIRFNQSQEIQENLNKKEQNLLKRNTNEQNFQTASQRFEYMNGFQIIQNLTKSLNQYQIKKDLQQAAQSQYQSASSSQTKSKEGVENIHSPYLSKFPSKISEEQSKMVSSGSYFNTSNNNLNINVTNQNKMMLSSNQFSNASQHLNTQNDNQNNVIQSITTENTLEQYNSTKQNVISNNKQNVHLTNSSRINQSNVNNMNNILNCSNSNHNTHNLNNNQVCSHRSSSNSNSNSNLHSHFNDNQTYQSVERSTEPYLQIEIQIERKQNNHNLLIQALKNKLQHTNPNIFAEIEEHIRMRPSYCFILVLQEDQYERAVKQLLNIK</sequence>
<proteinExistence type="predicted"/>
<gene>
    <name evidence="2" type="ORF">TTHERM_00298370</name>
</gene>
<dbReference type="EMBL" id="GG662449">
    <property type="protein sequence ID" value="EAS04226.3"/>
    <property type="molecule type" value="Genomic_DNA"/>
</dbReference>
<feature type="compositionally biased region" description="Polar residues" evidence="1">
    <location>
        <begin position="436"/>
        <end position="449"/>
    </location>
</feature>
<evidence type="ECO:0000313" key="3">
    <source>
        <dbReference type="Proteomes" id="UP000009168"/>
    </source>
</evidence>
<feature type="compositionally biased region" description="Polar residues" evidence="1">
    <location>
        <begin position="912"/>
        <end position="947"/>
    </location>
</feature>
<reference evidence="3" key="1">
    <citation type="journal article" date="2006" name="PLoS Biol.">
        <title>Macronuclear genome sequence of the ciliate Tetrahymena thermophila, a model eukaryote.</title>
        <authorList>
            <person name="Eisen J.A."/>
            <person name="Coyne R.S."/>
            <person name="Wu M."/>
            <person name="Wu D."/>
            <person name="Thiagarajan M."/>
            <person name="Wortman J.R."/>
            <person name="Badger J.H."/>
            <person name="Ren Q."/>
            <person name="Amedeo P."/>
            <person name="Jones K.M."/>
            <person name="Tallon L.J."/>
            <person name="Delcher A.L."/>
            <person name="Salzberg S.L."/>
            <person name="Silva J.C."/>
            <person name="Haas B.J."/>
            <person name="Majoros W.H."/>
            <person name="Farzad M."/>
            <person name="Carlton J.M."/>
            <person name="Smith R.K. Jr."/>
            <person name="Garg J."/>
            <person name="Pearlman R.E."/>
            <person name="Karrer K.M."/>
            <person name="Sun L."/>
            <person name="Manning G."/>
            <person name="Elde N.C."/>
            <person name="Turkewitz A.P."/>
            <person name="Asai D.J."/>
            <person name="Wilkes D.E."/>
            <person name="Wang Y."/>
            <person name="Cai H."/>
            <person name="Collins K."/>
            <person name="Stewart B.A."/>
            <person name="Lee S.R."/>
            <person name="Wilamowska K."/>
            <person name="Weinberg Z."/>
            <person name="Ruzzo W.L."/>
            <person name="Wloga D."/>
            <person name="Gaertig J."/>
            <person name="Frankel J."/>
            <person name="Tsao C.-C."/>
            <person name="Gorovsky M.A."/>
            <person name="Keeling P.J."/>
            <person name="Waller R.F."/>
            <person name="Patron N.J."/>
            <person name="Cherry J.M."/>
            <person name="Stover N.A."/>
            <person name="Krieger C.J."/>
            <person name="del Toro C."/>
            <person name="Ryder H.F."/>
            <person name="Williamson S.C."/>
            <person name="Barbeau R.A."/>
            <person name="Hamilton E.P."/>
            <person name="Orias E."/>
        </authorList>
    </citation>
    <scope>NUCLEOTIDE SEQUENCE [LARGE SCALE GENOMIC DNA]</scope>
    <source>
        <strain evidence="3">SB210</strain>
    </source>
</reference>
<accession>I7MAA7</accession>
<keyword evidence="3" id="KW-1185">Reference proteome</keyword>
<feature type="compositionally biased region" description="Low complexity" evidence="1">
    <location>
        <begin position="418"/>
        <end position="430"/>
    </location>
</feature>
<organism evidence="2 3">
    <name type="scientific">Tetrahymena thermophila (strain SB210)</name>
    <dbReference type="NCBI Taxonomy" id="312017"/>
    <lineage>
        <taxon>Eukaryota</taxon>
        <taxon>Sar</taxon>
        <taxon>Alveolata</taxon>
        <taxon>Ciliophora</taxon>
        <taxon>Intramacronucleata</taxon>
        <taxon>Oligohymenophorea</taxon>
        <taxon>Hymenostomatida</taxon>
        <taxon>Tetrahymenina</taxon>
        <taxon>Tetrahymenidae</taxon>
        <taxon>Tetrahymena</taxon>
    </lineage>
</organism>
<feature type="region of interest" description="Disordered" evidence="1">
    <location>
        <begin position="1257"/>
        <end position="1284"/>
    </location>
</feature>
<protein>
    <submittedName>
        <fullName evidence="2">Zinc-binding dehydrogenase family oxidoreductase</fullName>
    </submittedName>
</protein>
<dbReference type="GeneID" id="7839818"/>
<feature type="compositionally biased region" description="Low complexity" evidence="1">
    <location>
        <begin position="1017"/>
        <end position="1028"/>
    </location>
</feature>
<feature type="region of interest" description="Disordered" evidence="1">
    <location>
        <begin position="890"/>
        <end position="947"/>
    </location>
</feature>
<feature type="compositionally biased region" description="Polar residues" evidence="1">
    <location>
        <begin position="274"/>
        <end position="311"/>
    </location>
</feature>
<dbReference type="Proteomes" id="UP000009168">
    <property type="component" value="Unassembled WGS sequence"/>
</dbReference>
<feature type="region of interest" description="Disordered" evidence="1">
    <location>
        <begin position="1106"/>
        <end position="1131"/>
    </location>
</feature>
<feature type="region of interest" description="Disordered" evidence="1">
    <location>
        <begin position="262"/>
        <end position="314"/>
    </location>
</feature>
<evidence type="ECO:0000313" key="2">
    <source>
        <dbReference type="EMBL" id="EAS04226.3"/>
    </source>
</evidence>
<dbReference type="KEGG" id="tet:TTHERM_00298370"/>